<dbReference type="InterPro" id="IPR045343">
    <property type="entry name" value="VpsR"/>
</dbReference>
<evidence type="ECO:0000256" key="4">
    <source>
        <dbReference type="ARBA" id="ARBA00023125"/>
    </source>
</evidence>
<protein>
    <submittedName>
        <fullName evidence="7">Sigma-54-dependent Fis family transcriptional regulator</fullName>
    </submittedName>
</protein>
<proteinExistence type="predicted"/>
<dbReference type="GO" id="GO:0005524">
    <property type="term" value="F:ATP binding"/>
    <property type="evidence" value="ECO:0007669"/>
    <property type="project" value="UniProtKB-KW"/>
</dbReference>
<organism evidence="7 8">
    <name type="scientific">Amphritea balenae</name>
    <dbReference type="NCBI Taxonomy" id="452629"/>
    <lineage>
        <taxon>Bacteria</taxon>
        <taxon>Pseudomonadati</taxon>
        <taxon>Pseudomonadota</taxon>
        <taxon>Gammaproteobacteria</taxon>
        <taxon>Oceanospirillales</taxon>
        <taxon>Oceanospirillaceae</taxon>
        <taxon>Amphritea</taxon>
    </lineage>
</organism>
<dbReference type="Pfam" id="PF00158">
    <property type="entry name" value="Sigma54_activat"/>
    <property type="match status" value="1"/>
</dbReference>
<dbReference type="Gene3D" id="1.10.10.60">
    <property type="entry name" value="Homeodomain-like"/>
    <property type="match status" value="1"/>
</dbReference>
<evidence type="ECO:0000256" key="3">
    <source>
        <dbReference type="ARBA" id="ARBA00023015"/>
    </source>
</evidence>
<keyword evidence="3" id="KW-0805">Transcription regulation</keyword>
<keyword evidence="2" id="KW-0067">ATP-binding</keyword>
<dbReference type="InterPro" id="IPR058031">
    <property type="entry name" value="AAA_lid_NorR"/>
</dbReference>
<keyword evidence="8" id="KW-1185">Reference proteome</keyword>
<dbReference type="SUPFAM" id="SSF46689">
    <property type="entry name" value="Homeodomain-like"/>
    <property type="match status" value="1"/>
</dbReference>
<dbReference type="RefSeq" id="WP_124928103.1">
    <property type="nucleotide sequence ID" value="NZ_BMOH01000009.1"/>
</dbReference>
<dbReference type="InterPro" id="IPR027417">
    <property type="entry name" value="P-loop_NTPase"/>
</dbReference>
<evidence type="ECO:0000256" key="2">
    <source>
        <dbReference type="ARBA" id="ARBA00022840"/>
    </source>
</evidence>
<keyword evidence="4" id="KW-0238">DNA-binding</keyword>
<dbReference type="InterPro" id="IPR025944">
    <property type="entry name" value="Sigma_54_int_dom_CS"/>
</dbReference>
<dbReference type="Proteomes" id="UP000267535">
    <property type="component" value="Unassembled WGS sequence"/>
</dbReference>
<dbReference type="GO" id="GO:0006355">
    <property type="term" value="P:regulation of DNA-templated transcription"/>
    <property type="evidence" value="ECO:0007669"/>
    <property type="project" value="InterPro"/>
</dbReference>
<feature type="domain" description="Sigma-54 factor interaction" evidence="6">
    <location>
        <begin position="144"/>
        <end position="373"/>
    </location>
</feature>
<evidence type="ECO:0000256" key="5">
    <source>
        <dbReference type="ARBA" id="ARBA00023163"/>
    </source>
</evidence>
<dbReference type="PRINTS" id="PR01590">
    <property type="entry name" value="HTHFIS"/>
</dbReference>
<dbReference type="AlphaFoldDB" id="A0A3P1SK67"/>
<reference evidence="7 8" key="1">
    <citation type="submission" date="2018-11" db="EMBL/GenBank/DDBJ databases">
        <title>The draft genome sequence of Amphritea balenae JAMM 1525T.</title>
        <authorList>
            <person name="Fang Z."/>
            <person name="Zhang Y."/>
            <person name="Han X."/>
        </authorList>
    </citation>
    <scope>NUCLEOTIDE SEQUENCE [LARGE SCALE GENOMIC DNA]</scope>
    <source>
        <strain evidence="7 8">JAMM 1525</strain>
    </source>
</reference>
<dbReference type="InterPro" id="IPR009057">
    <property type="entry name" value="Homeodomain-like_sf"/>
</dbReference>
<dbReference type="OrthoDB" id="9804019at2"/>
<keyword evidence="1" id="KW-0547">Nucleotide-binding</keyword>
<dbReference type="PROSITE" id="PS50045">
    <property type="entry name" value="SIGMA54_INTERACT_4"/>
    <property type="match status" value="1"/>
</dbReference>
<dbReference type="Gene3D" id="3.40.50.300">
    <property type="entry name" value="P-loop containing nucleotide triphosphate hydrolases"/>
    <property type="match status" value="1"/>
</dbReference>
<dbReference type="PROSITE" id="PS00688">
    <property type="entry name" value="SIGMA54_INTERACT_3"/>
    <property type="match status" value="1"/>
</dbReference>
<dbReference type="SUPFAM" id="SSF52540">
    <property type="entry name" value="P-loop containing nucleoside triphosphate hydrolases"/>
    <property type="match status" value="1"/>
</dbReference>
<evidence type="ECO:0000313" key="8">
    <source>
        <dbReference type="Proteomes" id="UP000267535"/>
    </source>
</evidence>
<dbReference type="Pfam" id="PF02954">
    <property type="entry name" value="HTH_8"/>
    <property type="match status" value="1"/>
</dbReference>
<dbReference type="SUPFAM" id="SSF52172">
    <property type="entry name" value="CheY-like"/>
    <property type="match status" value="1"/>
</dbReference>
<dbReference type="GO" id="GO:0043565">
    <property type="term" value="F:sequence-specific DNA binding"/>
    <property type="evidence" value="ECO:0007669"/>
    <property type="project" value="InterPro"/>
</dbReference>
<name>A0A3P1SK67_9GAMM</name>
<dbReference type="EMBL" id="RQXV01000019">
    <property type="protein sequence ID" value="RRC96712.1"/>
    <property type="molecule type" value="Genomic_DNA"/>
</dbReference>
<dbReference type="PANTHER" id="PTHR32071">
    <property type="entry name" value="TRANSCRIPTIONAL REGULATORY PROTEIN"/>
    <property type="match status" value="1"/>
</dbReference>
<accession>A0A3P1SK67</accession>
<comment type="caution">
    <text evidence="7">The sequence shown here is derived from an EMBL/GenBank/DDBJ whole genome shotgun (WGS) entry which is preliminary data.</text>
</comment>
<dbReference type="InterPro" id="IPR025943">
    <property type="entry name" value="Sigma_54_int_dom_ATP-bd_2"/>
</dbReference>
<dbReference type="InterPro" id="IPR002078">
    <property type="entry name" value="Sigma_54_int"/>
</dbReference>
<dbReference type="CDD" id="cd00009">
    <property type="entry name" value="AAA"/>
    <property type="match status" value="1"/>
</dbReference>
<dbReference type="InterPro" id="IPR003593">
    <property type="entry name" value="AAA+_ATPase"/>
</dbReference>
<evidence type="ECO:0000313" key="7">
    <source>
        <dbReference type="EMBL" id="RRC96712.1"/>
    </source>
</evidence>
<evidence type="ECO:0000256" key="1">
    <source>
        <dbReference type="ARBA" id="ARBA00022741"/>
    </source>
</evidence>
<gene>
    <name evidence="7" type="ORF">EHS89_20680</name>
</gene>
<dbReference type="PROSITE" id="PS00676">
    <property type="entry name" value="SIGMA54_INTERACT_2"/>
    <property type="match status" value="1"/>
</dbReference>
<dbReference type="FunFam" id="3.40.50.300:FF:000006">
    <property type="entry name" value="DNA-binding transcriptional regulator NtrC"/>
    <property type="match status" value="1"/>
</dbReference>
<dbReference type="Gene3D" id="1.10.8.60">
    <property type="match status" value="1"/>
</dbReference>
<dbReference type="InterPro" id="IPR002197">
    <property type="entry name" value="HTH_Fis"/>
</dbReference>
<evidence type="ECO:0000259" key="6">
    <source>
        <dbReference type="PROSITE" id="PS50045"/>
    </source>
</evidence>
<dbReference type="InterPro" id="IPR025662">
    <property type="entry name" value="Sigma_54_int_dom_ATP-bd_1"/>
</dbReference>
<dbReference type="Pfam" id="PF25601">
    <property type="entry name" value="AAA_lid_14"/>
    <property type="match status" value="1"/>
</dbReference>
<keyword evidence="5" id="KW-0804">Transcription</keyword>
<dbReference type="InterPro" id="IPR011006">
    <property type="entry name" value="CheY-like_superfamily"/>
</dbReference>
<dbReference type="PANTHER" id="PTHR32071:SF120">
    <property type="entry name" value="TRANSCRIPTIONAL REGULATOR-RELATED"/>
    <property type="match status" value="1"/>
</dbReference>
<sequence length="454" mass="50440">MTSNPRPVLFVSAENCENHSDQVSFLKGWSVNAVDGIQNARRTIKENKYNVGLIHLEQSDGNGISDAEALIHENSAIEWVLLTNNECLKQHKFCKLIREGCYDFYTLPFNSTAESSLQSTLGHAYGMASLNSENTIESYDDYEMVGTSQQMLSLFASIRKVASVDASVLITGESGTGKELIARAIHERSARNNELFIAVNCGAIPENLIQSELFGHEKGAFTGAHQLKIGQIEAADGGTLLLDEIGDLPLTLQVNLLRFLQEQAIQRVGATSEIGVNVRVLAATHVDLDLAVSEGRFREDLLYRLNVLQVQSPALREREQDIELLARFFFNRFKPEGNNRLKGFSNSALIAIEQYQWPGNVRELINRIRRAIVMSEGRMISTTDLGLGNSGPPDSCSVISLDQARQDAEQNAIISALRYCRNNMTKSAKVLGVSRVTLYRMIEKYQLGKIPDDR</sequence>
<dbReference type="PROSITE" id="PS00675">
    <property type="entry name" value="SIGMA54_INTERACT_1"/>
    <property type="match status" value="1"/>
</dbReference>
<dbReference type="SMART" id="SM00382">
    <property type="entry name" value="AAA"/>
    <property type="match status" value="1"/>
</dbReference>
<dbReference type="Pfam" id="PF20161">
    <property type="entry name" value="VpsR"/>
    <property type="match status" value="1"/>
</dbReference>